<comment type="caution">
    <text evidence="3">The sequence shown here is derived from an EMBL/GenBank/DDBJ whole genome shotgun (WGS) entry which is preliminary data.</text>
</comment>
<name>A0A7J7SMS0_RHIFE</name>
<dbReference type="PROSITE" id="PS50172">
    <property type="entry name" value="BRCT"/>
    <property type="match status" value="1"/>
</dbReference>
<sequence length="75" mass="8538">MARTHMRVPRMRTQTTRGPRSLPTFQFLSSPTSSRANTSSCTGSSLVFVRPRWIYSCNEKQKLLPHQLYGVVPQA</sequence>
<feature type="region of interest" description="Disordered" evidence="1">
    <location>
        <begin position="1"/>
        <end position="42"/>
    </location>
</feature>
<dbReference type="InterPro" id="IPR036420">
    <property type="entry name" value="BRCT_dom_sf"/>
</dbReference>
<dbReference type="AlphaFoldDB" id="A0A7J7SMS0"/>
<dbReference type="SUPFAM" id="SSF52113">
    <property type="entry name" value="BRCT domain"/>
    <property type="match status" value="1"/>
</dbReference>
<organism evidence="3 4">
    <name type="scientific">Rhinolophus ferrumequinum</name>
    <name type="common">Greater horseshoe bat</name>
    <dbReference type="NCBI Taxonomy" id="59479"/>
    <lineage>
        <taxon>Eukaryota</taxon>
        <taxon>Metazoa</taxon>
        <taxon>Chordata</taxon>
        <taxon>Craniata</taxon>
        <taxon>Vertebrata</taxon>
        <taxon>Euteleostomi</taxon>
        <taxon>Mammalia</taxon>
        <taxon>Eutheria</taxon>
        <taxon>Laurasiatheria</taxon>
        <taxon>Chiroptera</taxon>
        <taxon>Yinpterochiroptera</taxon>
        <taxon>Rhinolophoidea</taxon>
        <taxon>Rhinolophidae</taxon>
        <taxon>Rhinolophinae</taxon>
        <taxon>Rhinolophus</taxon>
    </lineage>
</organism>
<reference evidence="3 4" key="1">
    <citation type="journal article" date="2020" name="Nature">
        <title>Six reference-quality genomes reveal evolution of bat adaptations.</title>
        <authorList>
            <person name="Jebb D."/>
            <person name="Huang Z."/>
            <person name="Pippel M."/>
            <person name="Hughes G.M."/>
            <person name="Lavrichenko K."/>
            <person name="Devanna P."/>
            <person name="Winkler S."/>
            <person name="Jermiin L.S."/>
            <person name="Skirmuntt E.C."/>
            <person name="Katzourakis A."/>
            <person name="Burkitt-Gray L."/>
            <person name="Ray D.A."/>
            <person name="Sullivan K.A.M."/>
            <person name="Roscito J.G."/>
            <person name="Kirilenko B.M."/>
            <person name="Davalos L.M."/>
            <person name="Corthals A.P."/>
            <person name="Power M.L."/>
            <person name="Jones G."/>
            <person name="Ransome R.D."/>
            <person name="Dechmann D.K.N."/>
            <person name="Locatelli A.G."/>
            <person name="Puechmaille S.J."/>
            <person name="Fedrigo O."/>
            <person name="Jarvis E.D."/>
            <person name="Hiller M."/>
            <person name="Vernes S.C."/>
            <person name="Myers E.W."/>
            <person name="Teeling E.C."/>
        </authorList>
    </citation>
    <scope>NUCLEOTIDE SEQUENCE [LARGE SCALE GENOMIC DNA]</scope>
    <source>
        <strain evidence="3">MRhiFer1</strain>
        <tissue evidence="3">Lung</tissue>
    </source>
</reference>
<evidence type="ECO:0000259" key="2">
    <source>
        <dbReference type="PROSITE" id="PS50172"/>
    </source>
</evidence>
<gene>
    <name evidence="3" type="ORF">mRhiFer1_018452</name>
</gene>
<feature type="compositionally biased region" description="Polar residues" evidence="1">
    <location>
        <begin position="12"/>
        <end position="28"/>
    </location>
</feature>
<dbReference type="Gene3D" id="3.40.50.10190">
    <property type="entry name" value="BRCT domain"/>
    <property type="match status" value="1"/>
</dbReference>
<dbReference type="EMBL" id="JACAGC010000022">
    <property type="protein sequence ID" value="KAF6289367.1"/>
    <property type="molecule type" value="Genomic_DNA"/>
</dbReference>
<protein>
    <submittedName>
        <fullName evidence="3">X-ray repair cross complementing 1</fullName>
    </submittedName>
</protein>
<proteinExistence type="predicted"/>
<dbReference type="InterPro" id="IPR001357">
    <property type="entry name" value="BRCT_dom"/>
</dbReference>
<dbReference type="Proteomes" id="UP000585614">
    <property type="component" value="Unassembled WGS sequence"/>
</dbReference>
<feature type="domain" description="BRCT" evidence="2">
    <location>
        <begin position="48"/>
        <end position="71"/>
    </location>
</feature>
<evidence type="ECO:0000313" key="3">
    <source>
        <dbReference type="EMBL" id="KAF6289367.1"/>
    </source>
</evidence>
<evidence type="ECO:0000313" key="4">
    <source>
        <dbReference type="Proteomes" id="UP000585614"/>
    </source>
</evidence>
<accession>A0A7J7SMS0</accession>
<evidence type="ECO:0000256" key="1">
    <source>
        <dbReference type="SAM" id="MobiDB-lite"/>
    </source>
</evidence>
<feature type="compositionally biased region" description="Basic residues" evidence="1">
    <location>
        <begin position="1"/>
        <end position="10"/>
    </location>
</feature>
<feature type="compositionally biased region" description="Low complexity" evidence="1">
    <location>
        <begin position="29"/>
        <end position="40"/>
    </location>
</feature>